<proteinExistence type="predicted"/>
<dbReference type="OrthoDB" id="6377149at2759"/>
<comment type="caution">
    <text evidence="2">The sequence shown here is derived from an EMBL/GenBank/DDBJ whole genome shotgun (WGS) entry which is preliminary data.</text>
</comment>
<reference evidence="2" key="1">
    <citation type="submission" date="2020-07" db="EMBL/GenBank/DDBJ databases">
        <title>The High-quality genome of the commercially important snow crab, Chionoecetes opilio.</title>
        <authorList>
            <person name="Jeong J.-H."/>
            <person name="Ryu S."/>
        </authorList>
    </citation>
    <scope>NUCLEOTIDE SEQUENCE</scope>
    <source>
        <strain evidence="2">MADBK_172401_WGS</strain>
        <tissue evidence="2">Digestive gland</tissue>
    </source>
</reference>
<name>A0A8J4YNL9_CHIOP</name>
<organism evidence="2 3">
    <name type="scientific">Chionoecetes opilio</name>
    <name type="common">Atlantic snow crab</name>
    <name type="synonym">Cancer opilio</name>
    <dbReference type="NCBI Taxonomy" id="41210"/>
    <lineage>
        <taxon>Eukaryota</taxon>
        <taxon>Metazoa</taxon>
        <taxon>Ecdysozoa</taxon>
        <taxon>Arthropoda</taxon>
        <taxon>Crustacea</taxon>
        <taxon>Multicrustacea</taxon>
        <taxon>Malacostraca</taxon>
        <taxon>Eumalacostraca</taxon>
        <taxon>Eucarida</taxon>
        <taxon>Decapoda</taxon>
        <taxon>Pleocyemata</taxon>
        <taxon>Brachyura</taxon>
        <taxon>Eubrachyura</taxon>
        <taxon>Majoidea</taxon>
        <taxon>Majidae</taxon>
        <taxon>Chionoecetes</taxon>
    </lineage>
</organism>
<evidence type="ECO:0000259" key="1">
    <source>
        <dbReference type="Pfam" id="PF23055"/>
    </source>
</evidence>
<protein>
    <recommendedName>
        <fullName evidence="1">DUF7041 domain-containing protein</fullName>
    </recommendedName>
</protein>
<dbReference type="PANTHER" id="PTHR33327">
    <property type="entry name" value="ENDONUCLEASE"/>
    <property type="match status" value="1"/>
</dbReference>
<dbReference type="AlphaFoldDB" id="A0A8J4YNL9"/>
<dbReference type="Pfam" id="PF23055">
    <property type="entry name" value="DUF7041"/>
    <property type="match status" value="1"/>
</dbReference>
<evidence type="ECO:0000313" key="2">
    <source>
        <dbReference type="EMBL" id="KAG0727286.1"/>
    </source>
</evidence>
<dbReference type="EMBL" id="JACEEZ010003549">
    <property type="protein sequence ID" value="KAG0727286.1"/>
    <property type="molecule type" value="Genomic_DNA"/>
</dbReference>
<feature type="domain" description="DUF7041" evidence="1">
    <location>
        <begin position="18"/>
        <end position="100"/>
    </location>
</feature>
<accession>A0A8J4YNL9</accession>
<sequence length="212" mass="23683">MPPNDDSTMTANVAFRAPPFCSQDPSMWFSILESNFKASRITVSLTPFSHATALLPPNVLSQVSDVIGKAVDSATPYEDLKSAILSRLESTVAARLQELLSQEERGNEKPSDLLRRMKKLLGDKYTSFDQDLFKQLFYQRLPPTIHLNLLSIRSKLSHEEVAELADEFMASLPVETCHTSCRKHRCITGHSATRQACVSTYTTSQRHPVSAQ</sequence>
<evidence type="ECO:0000313" key="3">
    <source>
        <dbReference type="Proteomes" id="UP000770661"/>
    </source>
</evidence>
<gene>
    <name evidence="2" type="ORF">GWK47_034964</name>
</gene>
<keyword evidence="3" id="KW-1185">Reference proteome</keyword>
<dbReference type="PANTHER" id="PTHR33327:SF3">
    <property type="entry name" value="RNA-DIRECTED DNA POLYMERASE"/>
    <property type="match status" value="1"/>
</dbReference>
<dbReference type="Proteomes" id="UP000770661">
    <property type="component" value="Unassembled WGS sequence"/>
</dbReference>
<dbReference type="InterPro" id="IPR055469">
    <property type="entry name" value="DUF7041"/>
</dbReference>